<name>A0ABR2QFT9_9ROSI</name>
<accession>A0ABR2QFT9</accession>
<organism evidence="1 2">
    <name type="scientific">Hibiscus sabdariffa</name>
    <name type="common">roselle</name>
    <dbReference type="NCBI Taxonomy" id="183260"/>
    <lineage>
        <taxon>Eukaryota</taxon>
        <taxon>Viridiplantae</taxon>
        <taxon>Streptophyta</taxon>
        <taxon>Embryophyta</taxon>
        <taxon>Tracheophyta</taxon>
        <taxon>Spermatophyta</taxon>
        <taxon>Magnoliopsida</taxon>
        <taxon>eudicotyledons</taxon>
        <taxon>Gunneridae</taxon>
        <taxon>Pentapetalae</taxon>
        <taxon>rosids</taxon>
        <taxon>malvids</taxon>
        <taxon>Malvales</taxon>
        <taxon>Malvaceae</taxon>
        <taxon>Malvoideae</taxon>
        <taxon>Hibiscus</taxon>
    </lineage>
</organism>
<gene>
    <name evidence="1" type="ORF">V6N11_070704</name>
</gene>
<evidence type="ECO:0000313" key="2">
    <source>
        <dbReference type="Proteomes" id="UP001396334"/>
    </source>
</evidence>
<dbReference type="Proteomes" id="UP001396334">
    <property type="component" value="Unassembled WGS sequence"/>
</dbReference>
<evidence type="ECO:0000313" key="1">
    <source>
        <dbReference type="EMBL" id="KAK8999543.1"/>
    </source>
</evidence>
<sequence length="66" mass="7202">MDESSSYSNLPTSHLLGSVPVWTCLDHNHIGLYVFFLWKLCHIGGLYGGCCILVANGPCNLHQGLV</sequence>
<dbReference type="EMBL" id="JBBPBN010000040">
    <property type="protein sequence ID" value="KAK8999543.1"/>
    <property type="molecule type" value="Genomic_DNA"/>
</dbReference>
<proteinExistence type="predicted"/>
<protein>
    <submittedName>
        <fullName evidence="1">Uncharacterized protein</fullName>
    </submittedName>
</protein>
<reference evidence="1 2" key="1">
    <citation type="journal article" date="2024" name="G3 (Bethesda)">
        <title>Genome assembly of Hibiscus sabdariffa L. provides insights into metabolisms of medicinal natural products.</title>
        <authorList>
            <person name="Kim T."/>
        </authorList>
    </citation>
    <scope>NUCLEOTIDE SEQUENCE [LARGE SCALE GENOMIC DNA]</scope>
    <source>
        <strain evidence="1">TK-2024</strain>
        <tissue evidence="1">Old leaves</tissue>
    </source>
</reference>
<comment type="caution">
    <text evidence="1">The sequence shown here is derived from an EMBL/GenBank/DDBJ whole genome shotgun (WGS) entry which is preliminary data.</text>
</comment>
<keyword evidence="2" id="KW-1185">Reference proteome</keyword>